<dbReference type="OrthoDB" id="2973905at2"/>
<evidence type="ECO:0000313" key="2">
    <source>
        <dbReference type="Proteomes" id="UP000198897"/>
    </source>
</evidence>
<reference evidence="2" key="1">
    <citation type="submission" date="2016-10" db="EMBL/GenBank/DDBJ databases">
        <authorList>
            <person name="Varghese N."/>
            <person name="Submissions S."/>
        </authorList>
    </citation>
    <scope>NUCLEOTIDE SEQUENCE [LARGE SCALE GENOMIC DNA]</scope>
    <source>
        <strain evidence="2">FP5</strain>
    </source>
</reference>
<dbReference type="Proteomes" id="UP000198897">
    <property type="component" value="Unassembled WGS sequence"/>
</dbReference>
<proteinExistence type="predicted"/>
<name>A0A1I2L2K6_9BACI</name>
<gene>
    <name evidence="1" type="ORF">SAMN05216353_10777</name>
</gene>
<keyword evidence="2" id="KW-1185">Reference proteome</keyword>
<protein>
    <submittedName>
        <fullName evidence="1">Uncharacterized protein</fullName>
    </submittedName>
</protein>
<accession>A0A1I2L2K6</accession>
<dbReference type="RefSeq" id="WP_089751203.1">
    <property type="nucleotide sequence ID" value="NZ_FOOG01000007.1"/>
</dbReference>
<evidence type="ECO:0000313" key="1">
    <source>
        <dbReference type="EMBL" id="SFF73524.1"/>
    </source>
</evidence>
<dbReference type="EMBL" id="FOOG01000007">
    <property type="protein sequence ID" value="SFF73524.1"/>
    <property type="molecule type" value="Genomic_DNA"/>
</dbReference>
<organism evidence="1 2">
    <name type="scientific">Halobacillus alkaliphilus</name>
    <dbReference type="NCBI Taxonomy" id="396056"/>
    <lineage>
        <taxon>Bacteria</taxon>
        <taxon>Bacillati</taxon>
        <taxon>Bacillota</taxon>
        <taxon>Bacilli</taxon>
        <taxon>Bacillales</taxon>
        <taxon>Bacillaceae</taxon>
        <taxon>Halobacillus</taxon>
    </lineage>
</organism>
<sequence>MSEKKDKTIFEVLQEINVETSKNYGIIKQPEKKFQGWDQDIQAWDRRFSKRMTDMERFLNKQMGKVERFFE</sequence>
<dbReference type="AlphaFoldDB" id="A0A1I2L2K6"/>